<keyword evidence="3 6" id="KW-1133">Transmembrane helix</keyword>
<protein>
    <recommendedName>
        <fullName evidence="9">Scamp-domain-containing protein</fullName>
    </recommendedName>
</protein>
<organism evidence="7 8">
    <name type="scientific">Malassezia cuniculi</name>
    <dbReference type="NCBI Taxonomy" id="948313"/>
    <lineage>
        <taxon>Eukaryota</taxon>
        <taxon>Fungi</taxon>
        <taxon>Dikarya</taxon>
        <taxon>Basidiomycota</taxon>
        <taxon>Ustilaginomycotina</taxon>
        <taxon>Malasseziomycetes</taxon>
        <taxon>Malasseziales</taxon>
        <taxon>Malasseziaceae</taxon>
        <taxon>Malassezia</taxon>
    </lineage>
</organism>
<evidence type="ECO:0000256" key="6">
    <source>
        <dbReference type="SAM" id="Phobius"/>
    </source>
</evidence>
<name>A0AAF0J761_9BASI</name>
<dbReference type="GO" id="GO:0055038">
    <property type="term" value="C:recycling endosome membrane"/>
    <property type="evidence" value="ECO:0007669"/>
    <property type="project" value="TreeGrafter"/>
</dbReference>
<feature type="transmembrane region" description="Helical" evidence="6">
    <location>
        <begin position="199"/>
        <end position="220"/>
    </location>
</feature>
<gene>
    <name evidence="7" type="ORF">MCUN1_002208</name>
</gene>
<accession>A0AAF0J761</accession>
<dbReference type="GO" id="GO:0015031">
    <property type="term" value="P:protein transport"/>
    <property type="evidence" value="ECO:0007669"/>
    <property type="project" value="InterPro"/>
</dbReference>
<keyword evidence="4 6" id="KW-0472">Membrane</keyword>
<evidence type="ECO:0000256" key="3">
    <source>
        <dbReference type="ARBA" id="ARBA00022989"/>
    </source>
</evidence>
<reference evidence="7" key="1">
    <citation type="submission" date="2023-03" db="EMBL/GenBank/DDBJ databases">
        <title>Mating type loci evolution in Malassezia.</title>
        <authorList>
            <person name="Coelho M.A."/>
        </authorList>
    </citation>
    <scope>NUCLEOTIDE SEQUENCE</scope>
    <source>
        <strain evidence="7">CBS 11721</strain>
    </source>
</reference>
<dbReference type="InterPro" id="IPR007273">
    <property type="entry name" value="SCAMP"/>
</dbReference>
<evidence type="ECO:0000256" key="2">
    <source>
        <dbReference type="ARBA" id="ARBA00022692"/>
    </source>
</evidence>
<keyword evidence="2 6" id="KW-0812">Transmembrane</keyword>
<dbReference type="Proteomes" id="UP001219933">
    <property type="component" value="Chromosome 3"/>
</dbReference>
<dbReference type="EMBL" id="CP119879">
    <property type="protein sequence ID" value="WFD35354.1"/>
    <property type="molecule type" value="Genomic_DNA"/>
</dbReference>
<feature type="region of interest" description="Disordered" evidence="5">
    <location>
        <begin position="1"/>
        <end position="49"/>
    </location>
</feature>
<evidence type="ECO:0000313" key="8">
    <source>
        <dbReference type="Proteomes" id="UP001219933"/>
    </source>
</evidence>
<sequence length="302" mass="34255">MDENPFDDPAVRKAVGGRGRTSFDDDPFDTESLAYPASTYSAPRDDDEVDNLVYPTSTRASAPSNAMQMEEIQRRERELEARERDLEARTDHLQRYGRNNWPPCTLTLTVYPMFYHDIAGEIPPDAQPVMTMIYYLWLVLVGTLVVNAIACIFLFTAHNIVDGLKDLIMGFIYLVLITCASFFLWYRPVYYGLMKEHSLFYYVYFLFCGFHILFSAYAFIGPPGTGCAGLVNMIDAFQKSHWAAGALSVVCTVGFAVQGLGQLWYYRIIWKHNKEKGHTFAQAKAELASHGARAYFLHGARV</sequence>
<dbReference type="AlphaFoldDB" id="A0AAF0J761"/>
<feature type="transmembrane region" description="Helical" evidence="6">
    <location>
        <begin position="240"/>
        <end position="266"/>
    </location>
</feature>
<keyword evidence="8" id="KW-1185">Reference proteome</keyword>
<dbReference type="PANTHER" id="PTHR10687:SF90">
    <property type="entry name" value="SECRETORY CARRIER MEMBRANE PROTEIN"/>
    <property type="match status" value="1"/>
</dbReference>
<dbReference type="Pfam" id="PF04144">
    <property type="entry name" value="SCAMP"/>
    <property type="match status" value="1"/>
</dbReference>
<feature type="transmembrane region" description="Helical" evidence="6">
    <location>
        <begin position="134"/>
        <end position="155"/>
    </location>
</feature>
<evidence type="ECO:0000256" key="4">
    <source>
        <dbReference type="ARBA" id="ARBA00023136"/>
    </source>
</evidence>
<evidence type="ECO:0008006" key="9">
    <source>
        <dbReference type="Google" id="ProtNLM"/>
    </source>
</evidence>
<evidence type="ECO:0000313" key="7">
    <source>
        <dbReference type="EMBL" id="WFD35354.1"/>
    </source>
</evidence>
<comment type="subcellular location">
    <subcellularLocation>
        <location evidence="1">Membrane</location>
        <topology evidence="1">Multi-pass membrane protein</topology>
    </subcellularLocation>
</comment>
<proteinExistence type="predicted"/>
<dbReference type="PANTHER" id="PTHR10687">
    <property type="entry name" value="SECRETORY CARRIER-ASSOCIATED MEMBRANE PROTEIN SCAMP"/>
    <property type="match status" value="1"/>
</dbReference>
<feature type="transmembrane region" description="Helical" evidence="6">
    <location>
        <begin position="167"/>
        <end position="187"/>
    </location>
</feature>
<dbReference type="GO" id="GO:0032588">
    <property type="term" value="C:trans-Golgi network membrane"/>
    <property type="evidence" value="ECO:0007669"/>
    <property type="project" value="TreeGrafter"/>
</dbReference>
<evidence type="ECO:0000256" key="1">
    <source>
        <dbReference type="ARBA" id="ARBA00004141"/>
    </source>
</evidence>
<evidence type="ECO:0000256" key="5">
    <source>
        <dbReference type="SAM" id="MobiDB-lite"/>
    </source>
</evidence>